<gene>
    <name evidence="11" type="ORF">SBRY_50547</name>
</gene>
<dbReference type="EC" id="2.1.1.72" evidence="2"/>
<comment type="caution">
    <text evidence="11">The sequence shown here is derived from an EMBL/GenBank/DDBJ whole genome shotgun (WGS) entry which is preliminary data.</text>
</comment>
<evidence type="ECO:0000256" key="7">
    <source>
        <dbReference type="ARBA" id="ARBA00023125"/>
    </source>
</evidence>
<keyword evidence="7" id="KW-0238">DNA-binding</keyword>
<dbReference type="Gene3D" id="3.90.220.20">
    <property type="entry name" value="DNA methylase specificity domains"/>
    <property type="match status" value="1"/>
</dbReference>
<dbReference type="Gene3D" id="3.40.50.150">
    <property type="entry name" value="Vaccinia Virus protein VP39"/>
    <property type="match status" value="1"/>
</dbReference>
<dbReference type="PRINTS" id="PR00507">
    <property type="entry name" value="N12N6MTFRASE"/>
</dbReference>
<feature type="domain" description="DNA methylase adenine-specific" evidence="9">
    <location>
        <begin position="141"/>
        <end position="472"/>
    </location>
</feature>
<dbReference type="SUPFAM" id="SSF53335">
    <property type="entry name" value="S-adenosyl-L-methionine-dependent methyltransferases"/>
    <property type="match status" value="1"/>
</dbReference>
<evidence type="ECO:0000256" key="4">
    <source>
        <dbReference type="ARBA" id="ARBA00022679"/>
    </source>
</evidence>
<keyword evidence="5" id="KW-0949">S-adenosyl-L-methionine</keyword>
<dbReference type="Proteomes" id="UP001153328">
    <property type="component" value="Unassembled WGS sequence"/>
</dbReference>
<evidence type="ECO:0000256" key="2">
    <source>
        <dbReference type="ARBA" id="ARBA00011900"/>
    </source>
</evidence>
<comment type="catalytic activity">
    <reaction evidence="8">
        <text>a 2'-deoxyadenosine in DNA + S-adenosyl-L-methionine = an N(6)-methyl-2'-deoxyadenosine in DNA + S-adenosyl-L-homocysteine + H(+)</text>
        <dbReference type="Rhea" id="RHEA:15197"/>
        <dbReference type="Rhea" id="RHEA-COMP:12418"/>
        <dbReference type="Rhea" id="RHEA-COMP:12419"/>
        <dbReference type="ChEBI" id="CHEBI:15378"/>
        <dbReference type="ChEBI" id="CHEBI:57856"/>
        <dbReference type="ChEBI" id="CHEBI:59789"/>
        <dbReference type="ChEBI" id="CHEBI:90615"/>
        <dbReference type="ChEBI" id="CHEBI:90616"/>
        <dbReference type="EC" id="2.1.1.72"/>
    </reaction>
</comment>
<dbReference type="GO" id="GO:0003677">
    <property type="term" value="F:DNA binding"/>
    <property type="evidence" value="ECO:0007669"/>
    <property type="project" value="UniProtKB-KW"/>
</dbReference>
<dbReference type="GO" id="GO:0008170">
    <property type="term" value="F:N-methyltransferase activity"/>
    <property type="evidence" value="ECO:0007669"/>
    <property type="project" value="InterPro"/>
</dbReference>
<evidence type="ECO:0000256" key="1">
    <source>
        <dbReference type="ARBA" id="ARBA00006594"/>
    </source>
</evidence>
<dbReference type="InterPro" id="IPR022749">
    <property type="entry name" value="D12N6_MeTrfase_N"/>
</dbReference>
<keyword evidence="12" id="KW-1185">Reference proteome</keyword>
<comment type="similarity">
    <text evidence="1">Belongs to the N(4)/N(6)-methyltransferase family.</text>
</comment>
<dbReference type="Pfam" id="PF02384">
    <property type="entry name" value="N6_Mtase"/>
    <property type="match status" value="1"/>
</dbReference>
<reference evidence="11" key="1">
    <citation type="submission" date="2021-06" db="EMBL/GenBank/DDBJ databases">
        <authorList>
            <person name="Arsene-Ploetze F."/>
        </authorList>
    </citation>
    <scope>NUCLEOTIDE SEQUENCE</scope>
    <source>
        <strain evidence="11">SBRY1</strain>
    </source>
</reference>
<dbReference type="Gene3D" id="1.20.1260.30">
    <property type="match status" value="1"/>
</dbReference>
<evidence type="ECO:0000256" key="6">
    <source>
        <dbReference type="ARBA" id="ARBA00022747"/>
    </source>
</evidence>
<dbReference type="GO" id="GO:0032259">
    <property type="term" value="P:methylation"/>
    <property type="evidence" value="ECO:0007669"/>
    <property type="project" value="UniProtKB-KW"/>
</dbReference>
<dbReference type="AlphaFoldDB" id="A0A9W4MJF5"/>
<accession>A0A9W4MJF5</accession>
<evidence type="ECO:0000259" key="10">
    <source>
        <dbReference type="Pfam" id="PF12161"/>
    </source>
</evidence>
<protein>
    <recommendedName>
        <fullName evidence="2">site-specific DNA-methyltransferase (adenine-specific)</fullName>
        <ecNumber evidence="2">2.1.1.72</ecNumber>
    </recommendedName>
</protein>
<dbReference type="InterPro" id="IPR002052">
    <property type="entry name" value="DNA_methylase_N6_adenine_CS"/>
</dbReference>
<dbReference type="GO" id="GO:0009007">
    <property type="term" value="F:site-specific DNA-methyltransferase (adenine-specific) activity"/>
    <property type="evidence" value="ECO:0007669"/>
    <property type="project" value="UniProtKB-EC"/>
</dbReference>
<dbReference type="PANTHER" id="PTHR42933">
    <property type="entry name" value="SLR6095 PROTEIN"/>
    <property type="match status" value="1"/>
</dbReference>
<dbReference type="InterPro" id="IPR051537">
    <property type="entry name" value="DNA_Adenine_Mtase"/>
</dbReference>
<dbReference type="InterPro" id="IPR038333">
    <property type="entry name" value="T1MK-like_N_sf"/>
</dbReference>
<dbReference type="PROSITE" id="PS00092">
    <property type="entry name" value="N6_MTASE"/>
    <property type="match status" value="1"/>
</dbReference>
<dbReference type="InterPro" id="IPR029063">
    <property type="entry name" value="SAM-dependent_MTases_sf"/>
</dbReference>
<evidence type="ECO:0000259" key="9">
    <source>
        <dbReference type="Pfam" id="PF02384"/>
    </source>
</evidence>
<dbReference type="Pfam" id="PF12161">
    <property type="entry name" value="HsdM_N"/>
    <property type="match status" value="1"/>
</dbReference>
<evidence type="ECO:0000256" key="3">
    <source>
        <dbReference type="ARBA" id="ARBA00022603"/>
    </source>
</evidence>
<dbReference type="PANTHER" id="PTHR42933:SF3">
    <property type="entry name" value="TYPE I RESTRICTION ENZYME MJAVIII METHYLASE SUBUNIT"/>
    <property type="match status" value="1"/>
</dbReference>
<organism evidence="11 12">
    <name type="scientific">Actinacidiphila bryophytorum</name>
    <dbReference type="NCBI Taxonomy" id="1436133"/>
    <lineage>
        <taxon>Bacteria</taxon>
        <taxon>Bacillati</taxon>
        <taxon>Actinomycetota</taxon>
        <taxon>Actinomycetes</taxon>
        <taxon>Kitasatosporales</taxon>
        <taxon>Streptomycetaceae</taxon>
        <taxon>Actinacidiphila</taxon>
    </lineage>
</organism>
<dbReference type="RefSeq" id="WP_205045195.1">
    <property type="nucleotide sequence ID" value="NZ_CAJVAX010000019.1"/>
</dbReference>
<sequence>MATAELRTKIDRLWDAFWSGGISNPLEVIEQVTLLMFVRWLDDVQTAKEDKAARTGKPVEDPIYTPETSGLRWSHFTNQVPQQMLATIRDDVFPWLRDQGPRESTYSRHLQGARFTISTPSLLARVVSALEEISLADFGTAGRMYEYMLSRVSAVGHLGQFRTPPHIMQLMVEMIAPDPADEIVDPACGTAGFLVASAEYLKGRKGNSQLEDEAVPVDEGIFHGFDLDRTMLRIASMNMLLHSIANPDIRYLDSLSEGLAGEWGKYSLVLANPPFAGSLNYDATAADLQAVVVTKKTELLFLALVLQLLKPGGRAAVIVPDGVLFGSTKAHKDLRRLLVESHKVDAVVKLPGGAFKPYAGIATAILFFTRTDSGGTDSVWFYDVTADGWSLDDRRAPLLAPGRLGPVPHEGELSAAEHSKNNLPDVLRRWAQRNDSERKRKPSEQSFRVSKADIAAHEYELSINRYRGLHEVKKIAQGEGWRLGDFAEIYPGLIPAAEIDRTPSESHGAGIGMRVLHPSLLAAKLPETDSLPVRTNEKEPRYRLQRGDVVGRDLAEARHWTVLPQEYEGVQAGQGLLVIRVTREVVPPEYLAEYLSSPQAEQQFRRYGVIPRIRRRDLAEILVPACDGDFESIRTAISRLREGVEEASNIQLALRRSKLSIFETSSKNERRIRLEQAADLSSLTAQSLRKQSEPYRIFQETYPYATARAVRKFKHSLTLPEKHEAALQCIESLILSLGIVSLALATHRGRQNIPEIAKWAESVSEGGASLGHWVGVIRAVGADARESSDTAAGLAEATASKKGGKGLMSDLSALVSVRNKIRHGAGPRTRAEIERSLDVLQELMLRSLSASTFLAGIRWVHADRLSWLPDAGKYEVSGLALMGDHPDFEPLEFETMNPLADNSLYMLTRQGEVIPMSPFCILGDCPRCLAPELYYPDKLGGSSAFLKSLDRGHELESDTIHFALRKWIHG</sequence>
<evidence type="ECO:0000313" key="11">
    <source>
        <dbReference type="EMBL" id="CAG7651172.1"/>
    </source>
</evidence>
<keyword evidence="4 11" id="KW-0808">Transferase</keyword>
<proteinExistence type="inferred from homology"/>
<evidence type="ECO:0000256" key="8">
    <source>
        <dbReference type="ARBA" id="ARBA00047942"/>
    </source>
</evidence>
<dbReference type="InterPro" id="IPR003356">
    <property type="entry name" value="DNA_methylase_A-5"/>
</dbReference>
<name>A0A9W4MJF5_9ACTN</name>
<dbReference type="GO" id="GO:0009307">
    <property type="term" value="P:DNA restriction-modification system"/>
    <property type="evidence" value="ECO:0007669"/>
    <property type="project" value="UniProtKB-KW"/>
</dbReference>
<keyword evidence="6" id="KW-0680">Restriction system</keyword>
<keyword evidence="3 11" id="KW-0489">Methyltransferase</keyword>
<dbReference type="EMBL" id="CAJVAX010000019">
    <property type="protein sequence ID" value="CAG7651172.1"/>
    <property type="molecule type" value="Genomic_DNA"/>
</dbReference>
<dbReference type="InterPro" id="IPR044946">
    <property type="entry name" value="Restrct_endonuc_typeI_TRD_sf"/>
</dbReference>
<evidence type="ECO:0000313" key="12">
    <source>
        <dbReference type="Proteomes" id="UP001153328"/>
    </source>
</evidence>
<feature type="domain" description="N6 adenine-specific DNA methyltransferase N-terminal" evidence="10">
    <location>
        <begin position="6"/>
        <end position="129"/>
    </location>
</feature>
<evidence type="ECO:0000256" key="5">
    <source>
        <dbReference type="ARBA" id="ARBA00022691"/>
    </source>
</evidence>